<evidence type="ECO:0000259" key="15">
    <source>
        <dbReference type="Pfam" id="PF08028"/>
    </source>
</evidence>
<feature type="domain" description="Acyl-CoA dehydrogenase C-terminal" evidence="15">
    <location>
        <begin position="256"/>
        <end position="390"/>
    </location>
</feature>
<gene>
    <name evidence="17" type="ORF">CN689_02505</name>
    <name evidence="16" type="ORF">DTO10_23120</name>
</gene>
<proteinExistence type="inferred from homology"/>
<dbReference type="InterPro" id="IPR013107">
    <property type="entry name" value="Acyl-CoA_DH_C"/>
</dbReference>
<evidence type="ECO:0000256" key="2">
    <source>
        <dbReference type="ARBA" id="ARBA00022630"/>
    </source>
</evidence>
<evidence type="ECO:0000256" key="10">
    <source>
        <dbReference type="ARBA" id="ARBA00034345"/>
    </source>
</evidence>
<dbReference type="RefSeq" id="WP_098174758.1">
    <property type="nucleotide sequence ID" value="NZ_CP030926.1"/>
</dbReference>
<dbReference type="PIRSF" id="PIRSF016578">
    <property type="entry name" value="HsaA"/>
    <property type="match status" value="1"/>
</dbReference>
<dbReference type="AlphaFoldDB" id="A0AAX0RSX2"/>
<dbReference type="Pfam" id="PF08028">
    <property type="entry name" value="Acyl-CoA_dh_2"/>
    <property type="match status" value="1"/>
</dbReference>
<dbReference type="GO" id="GO:0006552">
    <property type="term" value="P:L-leucine catabolic process"/>
    <property type="evidence" value="ECO:0007669"/>
    <property type="project" value="TreeGrafter"/>
</dbReference>
<keyword evidence="19" id="KW-1185">Reference proteome</keyword>
<dbReference type="Gene3D" id="2.40.110.10">
    <property type="entry name" value="Butyryl-CoA Dehydrogenase, subunit A, domain 2"/>
    <property type="match status" value="1"/>
</dbReference>
<comment type="pathway">
    <text evidence="7">Sulfur metabolism; dibenzothiophene degradation.</text>
</comment>
<comment type="catalytic activity">
    <reaction evidence="12">
        <text>dibenzothiophene 5-oxide + FMNH2 + O2 = dibenzothiophene 5,5-dioxide + FMN + H2O + H(+)</text>
        <dbReference type="Rhea" id="RHEA:49080"/>
        <dbReference type="ChEBI" id="CHEBI:15377"/>
        <dbReference type="ChEBI" id="CHEBI:15378"/>
        <dbReference type="ChEBI" id="CHEBI:15379"/>
        <dbReference type="ChEBI" id="CHEBI:23683"/>
        <dbReference type="ChEBI" id="CHEBI:57618"/>
        <dbReference type="ChEBI" id="CHEBI:58210"/>
        <dbReference type="ChEBI" id="CHEBI:90356"/>
    </reaction>
</comment>
<evidence type="ECO:0000259" key="14">
    <source>
        <dbReference type="Pfam" id="PF02770"/>
    </source>
</evidence>
<dbReference type="InterPro" id="IPR037069">
    <property type="entry name" value="AcylCoA_DH/ox_N_sf"/>
</dbReference>
<evidence type="ECO:0000256" key="11">
    <source>
        <dbReference type="ARBA" id="ARBA00047859"/>
    </source>
</evidence>
<comment type="catalytic activity">
    <reaction evidence="11">
        <text>dibenzothiophene + FMNH2 + O2 = dibenzothiophene 5-oxide + FMN + H2O + H(+)</text>
        <dbReference type="Rhea" id="RHEA:49076"/>
        <dbReference type="ChEBI" id="CHEBI:15377"/>
        <dbReference type="ChEBI" id="CHEBI:15378"/>
        <dbReference type="ChEBI" id="CHEBI:15379"/>
        <dbReference type="ChEBI" id="CHEBI:23681"/>
        <dbReference type="ChEBI" id="CHEBI:23683"/>
        <dbReference type="ChEBI" id="CHEBI:57618"/>
        <dbReference type="ChEBI" id="CHEBI:58210"/>
    </reaction>
</comment>
<organism evidence="17 18">
    <name type="scientific">Peribacillus butanolivorans</name>
    <dbReference type="NCBI Taxonomy" id="421767"/>
    <lineage>
        <taxon>Bacteria</taxon>
        <taxon>Bacillati</taxon>
        <taxon>Bacillota</taxon>
        <taxon>Bacilli</taxon>
        <taxon>Bacillales</taxon>
        <taxon>Bacillaceae</taxon>
        <taxon>Peribacillus</taxon>
    </lineage>
</organism>
<protein>
    <recommendedName>
        <fullName evidence="10">Dibenzothiophene monooxygenase</fullName>
        <ecNumber evidence="9">1.14.14.21</ecNumber>
    </recommendedName>
</protein>
<keyword evidence="2" id="KW-0285">Flavoprotein</keyword>
<keyword evidence="3" id="KW-0288">FMN</keyword>
<dbReference type="EMBL" id="NUEQ01000004">
    <property type="protein sequence ID" value="PEJ37782.1"/>
    <property type="molecule type" value="Genomic_DNA"/>
</dbReference>
<dbReference type="Proteomes" id="UP000220106">
    <property type="component" value="Unassembled WGS sequence"/>
</dbReference>
<keyword evidence="5" id="KW-0560">Oxidoreductase</keyword>
<comment type="similarity">
    <text evidence="8">Belongs to the DszC flavin monooxygenase family.</text>
</comment>
<dbReference type="InterPro" id="IPR009100">
    <property type="entry name" value="AcylCoA_DH/oxidase_NM_dom_sf"/>
</dbReference>
<dbReference type="PANTHER" id="PTHR43884:SF12">
    <property type="entry name" value="ISOVALERYL-COA DEHYDROGENASE, MITOCHONDRIAL-RELATED"/>
    <property type="match status" value="1"/>
</dbReference>
<evidence type="ECO:0000256" key="9">
    <source>
        <dbReference type="ARBA" id="ARBA00034328"/>
    </source>
</evidence>
<dbReference type="GO" id="GO:0005737">
    <property type="term" value="C:cytoplasm"/>
    <property type="evidence" value="ECO:0007669"/>
    <property type="project" value="UniProtKB-SubCell"/>
</dbReference>
<evidence type="ECO:0000256" key="3">
    <source>
        <dbReference type="ARBA" id="ARBA00022643"/>
    </source>
</evidence>
<dbReference type="GO" id="GO:0004497">
    <property type="term" value="F:monooxygenase activity"/>
    <property type="evidence" value="ECO:0007669"/>
    <property type="project" value="UniProtKB-KW"/>
</dbReference>
<dbReference type="Gene3D" id="1.20.140.10">
    <property type="entry name" value="Butyryl-CoA Dehydrogenase, subunit A, domain 3"/>
    <property type="match status" value="1"/>
</dbReference>
<dbReference type="SUPFAM" id="SSF56645">
    <property type="entry name" value="Acyl-CoA dehydrogenase NM domain-like"/>
    <property type="match status" value="1"/>
</dbReference>
<evidence type="ECO:0000256" key="4">
    <source>
        <dbReference type="ARBA" id="ARBA00022741"/>
    </source>
</evidence>
<dbReference type="KEGG" id="pbut:DTO10_23120"/>
<dbReference type="EMBL" id="CP030926">
    <property type="protein sequence ID" value="AXN40978.1"/>
    <property type="molecule type" value="Genomic_DNA"/>
</dbReference>
<dbReference type="GO" id="GO:0008470">
    <property type="term" value="F:3-methylbutanoyl-CoA dehydrogenase activity"/>
    <property type="evidence" value="ECO:0007669"/>
    <property type="project" value="TreeGrafter"/>
</dbReference>
<keyword evidence="6" id="KW-0503">Monooxygenase</keyword>
<evidence type="ECO:0000313" key="19">
    <source>
        <dbReference type="Proteomes" id="UP000260457"/>
    </source>
</evidence>
<feature type="domain" description="Acyl-CoA oxidase/dehydrogenase middle" evidence="14">
    <location>
        <begin position="152"/>
        <end position="229"/>
    </location>
</feature>
<name>A0AAX0RSX2_9BACI</name>
<evidence type="ECO:0000256" key="12">
    <source>
        <dbReference type="ARBA" id="ARBA00048445"/>
    </source>
</evidence>
<evidence type="ECO:0000256" key="1">
    <source>
        <dbReference type="ARBA" id="ARBA00004496"/>
    </source>
</evidence>
<evidence type="ECO:0000313" key="16">
    <source>
        <dbReference type="EMBL" id="AXN40978.1"/>
    </source>
</evidence>
<reference evidence="17 18" key="1">
    <citation type="submission" date="2017-09" db="EMBL/GenBank/DDBJ databases">
        <title>Large-scale bioinformatics analysis of Bacillus genomes uncovers conserved roles of natural products in bacterial physiology.</title>
        <authorList>
            <consortium name="Agbiome Team Llc"/>
            <person name="Bleich R.M."/>
            <person name="Kirk G.J."/>
            <person name="Santa Maria K.C."/>
            <person name="Allen S.E."/>
            <person name="Farag S."/>
            <person name="Shank E.A."/>
            <person name="Bowers A."/>
        </authorList>
    </citation>
    <scope>NUCLEOTIDE SEQUENCE [LARGE SCALE GENOMIC DNA]</scope>
    <source>
        <strain evidence="17 18">AFS003229</strain>
    </source>
</reference>
<dbReference type="Gene3D" id="1.10.540.10">
    <property type="entry name" value="Acyl-CoA dehydrogenase/oxidase, N-terminal domain"/>
    <property type="match status" value="1"/>
</dbReference>
<dbReference type="Pfam" id="PF02770">
    <property type="entry name" value="Acyl-CoA_dh_M"/>
    <property type="match status" value="1"/>
</dbReference>
<dbReference type="InterPro" id="IPR046373">
    <property type="entry name" value="Acyl-CoA_Oxase/DH_mid-dom_sf"/>
</dbReference>
<evidence type="ECO:0000256" key="8">
    <source>
        <dbReference type="ARBA" id="ARBA00034317"/>
    </source>
</evidence>
<evidence type="ECO:0000256" key="5">
    <source>
        <dbReference type="ARBA" id="ARBA00023002"/>
    </source>
</evidence>
<dbReference type="GO" id="GO:0050660">
    <property type="term" value="F:flavin adenine dinucleotide binding"/>
    <property type="evidence" value="ECO:0007669"/>
    <property type="project" value="InterPro"/>
</dbReference>
<dbReference type="InterPro" id="IPR036250">
    <property type="entry name" value="AcylCo_DH-like_C"/>
</dbReference>
<evidence type="ECO:0000313" key="18">
    <source>
        <dbReference type="Proteomes" id="UP000220106"/>
    </source>
</evidence>
<comment type="catalytic activity">
    <reaction evidence="13">
        <text>dibenzothiophene + 2 FMNH2 + 2 O2 = dibenzothiophene 5,5-dioxide + 2 FMN + 2 H2O + 2 H(+)</text>
        <dbReference type="Rhea" id="RHEA:49072"/>
        <dbReference type="ChEBI" id="CHEBI:15377"/>
        <dbReference type="ChEBI" id="CHEBI:15378"/>
        <dbReference type="ChEBI" id="CHEBI:15379"/>
        <dbReference type="ChEBI" id="CHEBI:23681"/>
        <dbReference type="ChEBI" id="CHEBI:57618"/>
        <dbReference type="ChEBI" id="CHEBI:58210"/>
        <dbReference type="ChEBI" id="CHEBI:90356"/>
        <dbReference type="EC" id="1.14.14.21"/>
    </reaction>
</comment>
<evidence type="ECO:0000313" key="17">
    <source>
        <dbReference type="EMBL" id="PEJ37782.1"/>
    </source>
</evidence>
<evidence type="ECO:0000256" key="13">
    <source>
        <dbReference type="ARBA" id="ARBA00049456"/>
    </source>
</evidence>
<dbReference type="SUPFAM" id="SSF47203">
    <property type="entry name" value="Acyl-CoA dehydrogenase C-terminal domain-like"/>
    <property type="match status" value="1"/>
</dbReference>
<evidence type="ECO:0000256" key="7">
    <source>
        <dbReference type="ARBA" id="ARBA00034307"/>
    </source>
</evidence>
<dbReference type="Proteomes" id="UP000260457">
    <property type="component" value="Chromosome"/>
</dbReference>
<dbReference type="InterPro" id="IPR006091">
    <property type="entry name" value="Acyl-CoA_Oxase/DH_mid-dom"/>
</dbReference>
<evidence type="ECO:0000256" key="6">
    <source>
        <dbReference type="ARBA" id="ARBA00023033"/>
    </source>
</evidence>
<sequence length="416" mass="45194">MSNQKQLNLGVNKDRLTSLTFTEPVKVGSAELDQLITDIAIDAENRRSSGSEARPYYAIDLIRRTRLGALRLPVELGGGGASIRELFYVIIRLAEADPDIAHSLRSHFSNVDELLRNPASEQRDTWLQRIADGALIGNAFTELSSKNVGHLAFETTLSPEGEGYRLNGTKYFSTGTMYADWVLVTASTLDGIPVSVIIPTDREGVIIKDDWDGIGQRLTGSGTTHLNNVFVNKGEVTVIRDDRTPFNSYLQLYLHAVISGILRNVVADASALVHKRTRTFSFAAADTASADPQLQQVVGQLSSSAFASEAIVLAAVDALDIAVNSAVDGVIDYDLSHDASLRAAQAKVIVDDLALQASTLLFEVGGASATRKSANLDRHWRNIRTIASHNPTVYKARAIGNYVVNGTKLPLKQIYF</sequence>
<dbReference type="PANTHER" id="PTHR43884">
    <property type="entry name" value="ACYL-COA DEHYDROGENASE"/>
    <property type="match status" value="1"/>
</dbReference>
<accession>A0AAX0RSX2</accession>
<reference evidence="16 19" key="2">
    <citation type="submission" date="2018-07" db="EMBL/GenBank/DDBJ databases">
        <title>The molecular basis for the intramolecular migration of carboxyl group in the catabolism of para-hydroxybenzoate via gentisate.</title>
        <authorList>
            <person name="Zhao H."/>
            <person name="Xu Y."/>
            <person name="Lin S."/>
            <person name="Spain J.C."/>
            <person name="Zhou N.-Y."/>
        </authorList>
    </citation>
    <scope>NUCLEOTIDE SEQUENCE [LARGE SCALE GENOMIC DNA]</scope>
    <source>
        <strain evidence="16 19">PHB-7a</strain>
    </source>
</reference>
<dbReference type="EC" id="1.14.14.21" evidence="9"/>
<comment type="subcellular location">
    <subcellularLocation>
        <location evidence="1">Cytoplasm</location>
    </subcellularLocation>
</comment>
<keyword evidence="4" id="KW-0547">Nucleotide-binding</keyword>